<keyword evidence="3" id="KW-1185">Reference proteome</keyword>
<dbReference type="OrthoDB" id="3350591at2759"/>
<dbReference type="Proteomes" id="UP001043456">
    <property type="component" value="Unassembled WGS sequence"/>
</dbReference>
<dbReference type="PANTHER" id="PTHR38797:SF4">
    <property type="entry name" value="NUCLEAR PORE COMPLEX PROTEIN NUP85"/>
    <property type="match status" value="1"/>
</dbReference>
<dbReference type="InterPro" id="IPR053204">
    <property type="entry name" value="Oxopyrrolidines_Biosynth-assoc"/>
</dbReference>
<dbReference type="PANTHER" id="PTHR38797">
    <property type="entry name" value="NUCLEAR PORE COMPLEX PROTEIN NUP85-RELATED"/>
    <property type="match status" value="1"/>
</dbReference>
<organism evidence="2 3">
    <name type="scientific">Aspergillus pseudoviridinutans</name>
    <dbReference type="NCBI Taxonomy" id="1517512"/>
    <lineage>
        <taxon>Eukaryota</taxon>
        <taxon>Fungi</taxon>
        <taxon>Dikarya</taxon>
        <taxon>Ascomycota</taxon>
        <taxon>Pezizomycotina</taxon>
        <taxon>Eurotiomycetes</taxon>
        <taxon>Eurotiomycetidae</taxon>
        <taxon>Eurotiales</taxon>
        <taxon>Aspergillaceae</taxon>
        <taxon>Aspergillus</taxon>
        <taxon>Aspergillus subgen. Fumigati</taxon>
    </lineage>
</organism>
<feature type="region of interest" description="Disordered" evidence="1">
    <location>
        <begin position="76"/>
        <end position="96"/>
    </location>
</feature>
<gene>
    <name evidence="2" type="ORF">Asppvi_000942</name>
</gene>
<dbReference type="RefSeq" id="XP_043153181.1">
    <property type="nucleotide sequence ID" value="XM_043297246.1"/>
</dbReference>
<dbReference type="EMBL" id="BHVY01000001">
    <property type="protein sequence ID" value="GIJ82434.1"/>
    <property type="molecule type" value="Genomic_DNA"/>
</dbReference>
<evidence type="ECO:0000313" key="2">
    <source>
        <dbReference type="EMBL" id="GIJ82434.1"/>
    </source>
</evidence>
<evidence type="ECO:0000313" key="3">
    <source>
        <dbReference type="Proteomes" id="UP001043456"/>
    </source>
</evidence>
<dbReference type="Pfam" id="PF12311">
    <property type="entry name" value="DUF3632"/>
    <property type="match status" value="1"/>
</dbReference>
<proteinExistence type="predicted"/>
<dbReference type="AlphaFoldDB" id="A0A9P3EPF7"/>
<name>A0A9P3EPF7_9EURO</name>
<comment type="caution">
    <text evidence="2">The sequence shown here is derived from an EMBL/GenBank/DDBJ whole genome shotgun (WGS) entry which is preliminary data.</text>
</comment>
<protein>
    <submittedName>
        <fullName evidence="2">Uncharacterized protein</fullName>
    </submittedName>
</protein>
<feature type="region of interest" description="Disordered" evidence="1">
    <location>
        <begin position="1"/>
        <end position="37"/>
    </location>
</feature>
<dbReference type="InterPro" id="IPR022085">
    <property type="entry name" value="OpdG"/>
</dbReference>
<sequence>MQSPFESEDQPTWPSILTIAKHTPRTSTPKPDLPSAEQQTLIDSLRSLTLTNPQVSDSDSEQSDLKAAVADILSEYEDEDESSISTATSTENKNEKEQWENLHAFLAFITKERIVRLEDVGIHTLRVALERGEHHHYHHHRYHHHQQGTGVGVPPGTGKRKKMAVFVSCAAIWALVMGEELWERRHETEEFPVGLSLSPSYRESGAAGGAAPTVSKSRWQMWIDRFQFLSLADDLDIKTRELAAEAAAVMRRVT</sequence>
<accession>A0A9P3EPF7</accession>
<dbReference type="GeneID" id="66999555"/>
<reference evidence="2 3" key="1">
    <citation type="submission" date="2018-10" db="EMBL/GenBank/DDBJ databases">
        <title>Pan-genome distribution and transcriptional activeness of fungal secondary metabolism genes in Aspergillus section Fumigati.</title>
        <authorList>
            <person name="Takahashi H."/>
            <person name="Umemura M."/>
            <person name="Ninomiya A."/>
            <person name="Kusuya Y."/>
            <person name="Urayama S."/>
            <person name="Shimizu M."/>
            <person name="Watanabe A."/>
            <person name="Kamei K."/>
            <person name="Yaguchi T."/>
            <person name="Hagiwara D."/>
        </authorList>
    </citation>
    <scope>NUCLEOTIDE SEQUENCE [LARGE SCALE GENOMIC DNA]</scope>
    <source>
        <strain evidence="2 3">IFM 55266</strain>
    </source>
</reference>
<feature type="compositionally biased region" description="Polar residues" evidence="1">
    <location>
        <begin position="1"/>
        <end position="15"/>
    </location>
</feature>
<evidence type="ECO:0000256" key="1">
    <source>
        <dbReference type="SAM" id="MobiDB-lite"/>
    </source>
</evidence>